<feature type="transmembrane region" description="Helical" evidence="1">
    <location>
        <begin position="39"/>
        <end position="56"/>
    </location>
</feature>
<keyword evidence="4" id="KW-1185">Reference proteome</keyword>
<evidence type="ECO:0000313" key="3">
    <source>
        <dbReference type="EMBL" id="MBC8584091.1"/>
    </source>
</evidence>
<feature type="transmembrane region" description="Helical" evidence="1">
    <location>
        <begin position="88"/>
        <end position="108"/>
    </location>
</feature>
<evidence type="ECO:0000256" key="1">
    <source>
        <dbReference type="SAM" id="Phobius"/>
    </source>
</evidence>
<accession>A0A926ELV8</accession>
<dbReference type="Gene3D" id="3.30.565.10">
    <property type="entry name" value="Histidine kinase-like ATPase, C-terminal domain"/>
    <property type="match status" value="1"/>
</dbReference>
<dbReference type="InterPro" id="IPR032834">
    <property type="entry name" value="NatK-like_C"/>
</dbReference>
<keyword evidence="1" id="KW-1133">Transmembrane helix</keyword>
<gene>
    <name evidence="3" type="ORF">H8705_00645</name>
</gene>
<feature type="transmembrane region" description="Helical" evidence="1">
    <location>
        <begin position="157"/>
        <end position="180"/>
    </location>
</feature>
<comment type="caution">
    <text evidence="3">The sequence shown here is derived from an EMBL/GenBank/DDBJ whole genome shotgun (WGS) entry which is preliminary data.</text>
</comment>
<feature type="domain" description="Sensor histidine kinase NatK-like C-terminal" evidence="2">
    <location>
        <begin position="334"/>
        <end position="435"/>
    </location>
</feature>
<keyword evidence="1" id="KW-0472">Membrane</keyword>
<dbReference type="InterPro" id="IPR036890">
    <property type="entry name" value="HATPase_C_sf"/>
</dbReference>
<dbReference type="RefSeq" id="WP_262393946.1">
    <property type="nucleotide sequence ID" value="NZ_JACRTD010000001.1"/>
</dbReference>
<evidence type="ECO:0000259" key="2">
    <source>
        <dbReference type="Pfam" id="PF14501"/>
    </source>
</evidence>
<evidence type="ECO:0000313" key="4">
    <source>
        <dbReference type="Proteomes" id="UP000623678"/>
    </source>
</evidence>
<dbReference type="AlphaFoldDB" id="A0A926ELV8"/>
<feature type="transmembrane region" description="Helical" evidence="1">
    <location>
        <begin position="192"/>
        <end position="212"/>
    </location>
</feature>
<dbReference type="Proteomes" id="UP000623678">
    <property type="component" value="Unassembled WGS sequence"/>
</dbReference>
<dbReference type="CDD" id="cd16935">
    <property type="entry name" value="HATPase_AgrC-ComD-like"/>
    <property type="match status" value="1"/>
</dbReference>
<organism evidence="3 4">
    <name type="scientific">Youxingia wuxianensis</name>
    <dbReference type="NCBI Taxonomy" id="2763678"/>
    <lineage>
        <taxon>Bacteria</taxon>
        <taxon>Bacillati</taxon>
        <taxon>Bacillota</taxon>
        <taxon>Clostridia</taxon>
        <taxon>Eubacteriales</taxon>
        <taxon>Oscillospiraceae</taxon>
        <taxon>Youxingia</taxon>
    </lineage>
</organism>
<name>A0A926ELV8_9FIRM</name>
<protein>
    <submittedName>
        <fullName evidence="3">GHKL domain-containing protein</fullName>
    </submittedName>
</protein>
<dbReference type="EMBL" id="JACRTD010000001">
    <property type="protein sequence ID" value="MBC8584091.1"/>
    <property type="molecule type" value="Genomic_DNA"/>
</dbReference>
<feature type="transmembrane region" description="Helical" evidence="1">
    <location>
        <begin position="62"/>
        <end position="81"/>
    </location>
</feature>
<dbReference type="PANTHER" id="PTHR40448:SF1">
    <property type="entry name" value="TWO-COMPONENT SENSOR HISTIDINE KINASE"/>
    <property type="match status" value="1"/>
</dbReference>
<dbReference type="PANTHER" id="PTHR40448">
    <property type="entry name" value="TWO-COMPONENT SENSOR HISTIDINE KINASE"/>
    <property type="match status" value="1"/>
</dbReference>
<sequence>MTYEVVKIITIVLICVTETAMLYHAFATFLNRNLVKKKYYVLALIGYFCCVIFTSVNDFSVYFVSSFCFFLIVIIAFLFFNDIAEVKITVSFMFVALNYACTILASTMHWRIQQQSVWDYPVTLKQTILTQIFLYTIFSLLVYIIDKLRGLQEKHRAVFNGIYVFTVPLCMLLLIFKLFIFTSTIQSSSYFFVYHLTISGLLFLTSLSLYFLTDRTSTLDNVNRQKMMVEQMLAMQNNYYSALDSQQKEIQSIFHDLKNHMRYIKTMLDSQQYDEASQYINRVYNDTVQLQSSCQSGNRVFDSILNQKLSVASRNEIPVKLSLIIPPILTIDDVDICILLGNLMDNAIEACNRIEEDGPKKFIDVKASIKKEYLYVNISNAYNGQVKIENHVYQTVKTGARYSGIGLSNVQRVVEKYNGKVSITHEDNVFTVSCLLGLDLPQNK</sequence>
<keyword evidence="1" id="KW-0812">Transmembrane</keyword>
<dbReference type="Pfam" id="PF14501">
    <property type="entry name" value="HATPase_c_5"/>
    <property type="match status" value="1"/>
</dbReference>
<reference evidence="3" key="1">
    <citation type="submission" date="2020-08" db="EMBL/GenBank/DDBJ databases">
        <title>Genome public.</title>
        <authorList>
            <person name="Liu C."/>
            <person name="Sun Q."/>
        </authorList>
    </citation>
    <scope>NUCLEOTIDE SEQUENCE</scope>
    <source>
        <strain evidence="3">NSJ-64</strain>
    </source>
</reference>
<dbReference type="SUPFAM" id="SSF55874">
    <property type="entry name" value="ATPase domain of HSP90 chaperone/DNA topoisomerase II/histidine kinase"/>
    <property type="match status" value="1"/>
</dbReference>
<feature type="transmembrane region" description="Helical" evidence="1">
    <location>
        <begin position="128"/>
        <end position="145"/>
    </location>
</feature>
<proteinExistence type="predicted"/>
<feature type="transmembrane region" description="Helical" evidence="1">
    <location>
        <begin position="6"/>
        <end position="27"/>
    </location>
</feature>
<dbReference type="GO" id="GO:0042802">
    <property type="term" value="F:identical protein binding"/>
    <property type="evidence" value="ECO:0007669"/>
    <property type="project" value="TreeGrafter"/>
</dbReference>